<proteinExistence type="predicted"/>
<reference evidence="1 2" key="1">
    <citation type="journal article" date="2022" name="New Phytol.">
        <title>Ecological generalism drives hyperdiversity of secondary metabolite gene clusters in xylarialean endophytes.</title>
        <authorList>
            <person name="Franco M.E.E."/>
            <person name="Wisecaver J.H."/>
            <person name="Arnold A.E."/>
            <person name="Ju Y.M."/>
            <person name="Slot J.C."/>
            <person name="Ahrendt S."/>
            <person name="Moore L.P."/>
            <person name="Eastman K.E."/>
            <person name="Scott K."/>
            <person name="Konkel Z."/>
            <person name="Mondo S.J."/>
            <person name="Kuo A."/>
            <person name="Hayes R.D."/>
            <person name="Haridas S."/>
            <person name="Andreopoulos B."/>
            <person name="Riley R."/>
            <person name="LaButti K."/>
            <person name="Pangilinan J."/>
            <person name="Lipzen A."/>
            <person name="Amirebrahimi M."/>
            <person name="Yan J."/>
            <person name="Adam C."/>
            <person name="Keymanesh K."/>
            <person name="Ng V."/>
            <person name="Louie K."/>
            <person name="Northen T."/>
            <person name="Drula E."/>
            <person name="Henrissat B."/>
            <person name="Hsieh H.M."/>
            <person name="Youens-Clark K."/>
            <person name="Lutzoni F."/>
            <person name="Miadlikowska J."/>
            <person name="Eastwood D.C."/>
            <person name="Hamelin R.C."/>
            <person name="Grigoriev I.V."/>
            <person name="U'Ren J.M."/>
        </authorList>
    </citation>
    <scope>NUCLEOTIDE SEQUENCE [LARGE SCALE GENOMIC DNA]</scope>
    <source>
        <strain evidence="1 2">CBS 119005</strain>
    </source>
</reference>
<dbReference type="EMBL" id="MU393463">
    <property type="protein sequence ID" value="KAI4866124.1"/>
    <property type="molecule type" value="Genomic_DNA"/>
</dbReference>
<dbReference type="Proteomes" id="UP001497700">
    <property type="component" value="Unassembled WGS sequence"/>
</dbReference>
<accession>A0ACB9Z2Y9</accession>
<keyword evidence="2" id="KW-1185">Reference proteome</keyword>
<gene>
    <name evidence="1" type="ORF">F4820DRAFT_270295</name>
</gene>
<comment type="caution">
    <text evidence="1">The sequence shown here is derived from an EMBL/GenBank/DDBJ whole genome shotgun (WGS) entry which is preliminary data.</text>
</comment>
<evidence type="ECO:0000313" key="2">
    <source>
        <dbReference type="Proteomes" id="UP001497700"/>
    </source>
</evidence>
<protein>
    <submittedName>
        <fullName evidence="1">Uncharacterized protein</fullName>
    </submittedName>
</protein>
<name>A0ACB9Z2Y9_9PEZI</name>
<sequence>MDPLSITASVAGLVSLGLTVSGGLIQYCRAYRSQDTDLAQLAQHAQELESFLNMIENRTSGPQKPSTDIDDSLKKSRDTCDACLLDFKLITSKYTRLKSSKGLRERSRRLVHHLKYPFDKEKFDALRSQLQEFNIRLLGHLQLINLDLTRDLRSEAISESTKIAQAVESMGLELKSSISNTEQAVTNSIHHGVDQLESSFQRYVIETEKNITTSLDGNFSAISSQVASLSENQNSQALLFRSHLDQALELQLKQLHAIFSQAHAKETAFREAGATGATHTRWDQSLTRKPSSQTSVPNVFDSLCSCPRARRRGLTMQHQQGCIYSFANRKKRTFAMTIRAFKRQITETWQFEYSQLAWWRDLQIHRNLTLRAVVDERHAPAFLAIRQLIGKINDKSFNQYPSCPMSTPELQEAIQNCLTRLRQAFANGKGWPTDIMLTGGNLLNEACYILYHVQPSQVVVAANFLFALVQIGVPITNDQNSTPLDYLLPMELTNEDYSTMALLVDNFLNMGALLPHRPYLYTLPILQLNIPELYEPFVYSKLSHAVLHRNEHDVICLLRNDHSVLNERSALGRTVLHLATSWPRGLSILIEHGGDVIPSVINIQDIDGGTALDFAIKLYETDSVELLLNVGARVTDGTFFWLANIKNIVQAEKISCIVAESLVRQRRDLLQLALSNLLTKEINKFGLQEDSLLDEKAFDVVEALRHQDVSVPSTYDCLQPGSIYMWPSLTSLIAQKLFDAGFHETNTAFRGYYPLMCRYGDNVSVWFEDHGASLYTPIPIPDEHFDASSDADRSMPIYPTIHFLMRCLGERRWVDLPKEISRQLSRLLNDKISDPCICYCTGNGIGCTSASKYISHSSNQFKRRNLTLGETVDDDKYFEIQLYELLKPRIVERAVNENSGHQVAVDIIRVITFDMLGMRHTCCKYERVFDPRYDKGDLLILMDPEDIEEIREEDRYLAAQLETLMEEFEVKFRELNVPLSQFVESYWSLRIREVVRGRDELSAEDLHAIRETGVVLGGA</sequence>
<evidence type="ECO:0000313" key="1">
    <source>
        <dbReference type="EMBL" id="KAI4866124.1"/>
    </source>
</evidence>
<organism evidence="1 2">
    <name type="scientific">Hypoxylon rubiginosum</name>
    <dbReference type="NCBI Taxonomy" id="110542"/>
    <lineage>
        <taxon>Eukaryota</taxon>
        <taxon>Fungi</taxon>
        <taxon>Dikarya</taxon>
        <taxon>Ascomycota</taxon>
        <taxon>Pezizomycotina</taxon>
        <taxon>Sordariomycetes</taxon>
        <taxon>Xylariomycetidae</taxon>
        <taxon>Xylariales</taxon>
        <taxon>Hypoxylaceae</taxon>
        <taxon>Hypoxylon</taxon>
    </lineage>
</organism>